<dbReference type="InterPro" id="IPR036390">
    <property type="entry name" value="WH_DNA-bd_sf"/>
</dbReference>
<evidence type="ECO:0000256" key="4">
    <source>
        <dbReference type="ARBA" id="ARBA00023027"/>
    </source>
</evidence>
<dbReference type="FunFam" id="3.40.50.10140:FF:000007">
    <property type="entry name" value="Disease resistance protein (TIR-NBS-LRR class)"/>
    <property type="match status" value="1"/>
</dbReference>
<dbReference type="Pfam" id="PF00560">
    <property type="entry name" value="LRR_1"/>
    <property type="match status" value="1"/>
</dbReference>
<dbReference type="Pfam" id="PF00931">
    <property type="entry name" value="NB-ARC"/>
    <property type="match status" value="1"/>
</dbReference>
<reference evidence="6" key="1">
    <citation type="submission" date="2019-03" db="EMBL/GenBank/DDBJ databases">
        <authorList>
            <person name="Mank J."/>
            <person name="Almeida P."/>
        </authorList>
    </citation>
    <scope>NUCLEOTIDE SEQUENCE</scope>
    <source>
        <strain evidence="6">78183</strain>
    </source>
</reference>
<dbReference type="GO" id="GO:0051707">
    <property type="term" value="P:response to other organism"/>
    <property type="evidence" value="ECO:0007669"/>
    <property type="project" value="UniProtKB-ARBA"/>
</dbReference>
<gene>
    <name evidence="6" type="ORF">SVIM_LOCUS288768</name>
</gene>
<dbReference type="SMART" id="SM00369">
    <property type="entry name" value="LRR_TYP"/>
    <property type="match status" value="4"/>
</dbReference>
<dbReference type="GO" id="GO:0007165">
    <property type="term" value="P:signal transduction"/>
    <property type="evidence" value="ECO:0007669"/>
    <property type="project" value="InterPro"/>
</dbReference>
<protein>
    <recommendedName>
        <fullName evidence="5">TIR domain-containing protein</fullName>
    </recommendedName>
</protein>
<dbReference type="InterPro" id="IPR035897">
    <property type="entry name" value="Toll_tir_struct_dom_sf"/>
</dbReference>
<dbReference type="Gene3D" id="3.40.50.10140">
    <property type="entry name" value="Toll/interleukin-1 receptor homology (TIR) domain"/>
    <property type="match status" value="1"/>
</dbReference>
<proteinExistence type="predicted"/>
<keyword evidence="1" id="KW-0433">Leucine-rich repeat</keyword>
<dbReference type="PANTHER" id="PTHR11017:SF271">
    <property type="entry name" value="DISEASE RESISTANCE PROTEIN (TIR-NBS-LRR CLASS) FAMILY"/>
    <property type="match status" value="1"/>
</dbReference>
<dbReference type="PROSITE" id="PS51450">
    <property type="entry name" value="LRR"/>
    <property type="match status" value="2"/>
</dbReference>
<dbReference type="Pfam" id="PF23282">
    <property type="entry name" value="WHD_ROQ1"/>
    <property type="match status" value="1"/>
</dbReference>
<dbReference type="AlphaFoldDB" id="A0A6N2LW01"/>
<dbReference type="Gene3D" id="3.80.10.10">
    <property type="entry name" value="Ribonuclease Inhibitor"/>
    <property type="match status" value="2"/>
</dbReference>
<keyword evidence="3" id="KW-0611">Plant defense</keyword>
<dbReference type="InterPro" id="IPR042197">
    <property type="entry name" value="Apaf_helical"/>
</dbReference>
<dbReference type="GO" id="GO:0006952">
    <property type="term" value="P:defense response"/>
    <property type="evidence" value="ECO:0007669"/>
    <property type="project" value="UniProtKB-KW"/>
</dbReference>
<dbReference type="Gene3D" id="1.10.8.430">
    <property type="entry name" value="Helical domain of apoptotic protease-activating factors"/>
    <property type="match status" value="1"/>
</dbReference>
<dbReference type="InterPro" id="IPR032675">
    <property type="entry name" value="LRR_dom_sf"/>
</dbReference>
<dbReference type="GO" id="GO:0043531">
    <property type="term" value="F:ADP binding"/>
    <property type="evidence" value="ECO:0007669"/>
    <property type="project" value="InterPro"/>
</dbReference>
<sequence>MASIAAGSSSYDVFLSFRGDTRLSFTDHLYTALDRARVHTFRDNKIPRGEEISSQLLEAIHGSEISIVVFSKGYATSTWCLEELANIMECRDKKGQVVLPVFYHIDPSDVQKQKRSFAEAFQTHEECFKEDMEKVSRWRKALREASTLTGWDLNSGANQHEAVFIEDIVQDVWAKLGHKYNLDVPKHLVGISSHVENIISLLRIVTDDTRFVNIHGMGGIGKTTLAKAVFNNLYREFEGSCFISNVNEHSKDKAKGLAELRKKILCDTLKSKLYSYPHDSLVDIFMKKNLSNRRVLVVLDDVVEKEHVSILVGEGKFGPGSVVMVTSRDERLLTEFPVHVKYEAKGLPHDESLKLFSCHAFGTIHPPEDYAGISNDIVKYAGGLPLALEVLGSSLYQRNKTVWLSAFEKLRKFPDHQIQEKLMISFDSLDEDIVKNIFLDIACFFGGRNKEYVSTILSARWGLDPESSLMILVDRSLLKVTLQNELKMHDLVRDMGREIVRQQHSRPGKRSRIWHHHEAWKVLEMNMGAEEVEGLALEADRTLRTESFKNMICLNLLQINGVHLKGCYSHLPRDIIWLCWHGSLLKSLPSTFCLHNLVVLDMQYSKIKKLESLDNLKILNLSHSKFAITPKLVGLSSLERLILEHCERLAEVDDQSVRHLEKLVHLSLKDCKRLKNLPESICNLKYLETLDISGCSSLEKLPENLGAMESLTELQANETSIMELPSSVGQLKRLRKISLSGCNNKPVSPFTFLSALFSSMFSPTSSTSKALLPASLHSSSQLTGLDLSYRGLSDGEISIDLGSLSSLQELNLSGNNFFNLPSGIGRLPMLKYLLVKDCTNLLSVSELPSSLKELDVVNCSALERLKIQSNKIPSLYVSGCKQIVEIEGMEGMGKSWVVVSEDRGNLANNLKQSLVQALCKGDEYDIIIAHDGEMPGLFSHRGEGSSLSFHVPPGSDGTKIQGLVVWVVCGAAIGGNICAYLRGEAVIKNKSTGVELFRRSIMLFTVSTNSSNQCSWVSHISLAALPPNAMRAGEELELSVEVKHTYFQVKKCGVHFIIVDNNELISRITAEKLFPIMLTICILVRVEFSVGSHAIKENKLNLRLFNWGCYLLLGALHLAKPE</sequence>
<dbReference type="Pfam" id="PF01582">
    <property type="entry name" value="TIR"/>
    <property type="match status" value="1"/>
</dbReference>
<dbReference type="InterPro" id="IPR027417">
    <property type="entry name" value="P-loop_NTPase"/>
</dbReference>
<dbReference type="InterPro" id="IPR002182">
    <property type="entry name" value="NB-ARC"/>
</dbReference>
<feature type="domain" description="TIR" evidence="5">
    <location>
        <begin position="9"/>
        <end position="176"/>
    </location>
</feature>
<dbReference type="SMART" id="SM00255">
    <property type="entry name" value="TIR"/>
    <property type="match status" value="1"/>
</dbReference>
<dbReference type="InterPro" id="IPR000157">
    <property type="entry name" value="TIR_dom"/>
</dbReference>
<keyword evidence="4" id="KW-0520">NAD</keyword>
<dbReference type="PANTHER" id="PTHR11017">
    <property type="entry name" value="LEUCINE-RICH REPEAT-CONTAINING PROTEIN"/>
    <property type="match status" value="1"/>
</dbReference>
<dbReference type="PROSITE" id="PS50104">
    <property type="entry name" value="TIR"/>
    <property type="match status" value="1"/>
</dbReference>
<dbReference type="Pfam" id="PF23598">
    <property type="entry name" value="LRR_14"/>
    <property type="match status" value="1"/>
</dbReference>
<name>A0A6N2LW01_SALVM</name>
<evidence type="ECO:0000256" key="3">
    <source>
        <dbReference type="ARBA" id="ARBA00022821"/>
    </source>
</evidence>
<dbReference type="EMBL" id="CAADRP010001630">
    <property type="protein sequence ID" value="VFU45821.1"/>
    <property type="molecule type" value="Genomic_DNA"/>
</dbReference>
<dbReference type="SUPFAM" id="SSF52058">
    <property type="entry name" value="L domain-like"/>
    <property type="match status" value="1"/>
</dbReference>
<dbReference type="InterPro" id="IPR001611">
    <property type="entry name" value="Leu-rich_rpt"/>
</dbReference>
<evidence type="ECO:0000259" key="5">
    <source>
        <dbReference type="PROSITE" id="PS50104"/>
    </source>
</evidence>
<keyword evidence="2" id="KW-0677">Repeat</keyword>
<dbReference type="SUPFAM" id="SSF52200">
    <property type="entry name" value="Toll/Interleukin receptor TIR domain"/>
    <property type="match status" value="1"/>
</dbReference>
<dbReference type="Gene3D" id="3.40.50.300">
    <property type="entry name" value="P-loop containing nucleotide triphosphate hydrolases"/>
    <property type="match status" value="1"/>
</dbReference>
<evidence type="ECO:0000313" key="6">
    <source>
        <dbReference type="EMBL" id="VFU45821.1"/>
    </source>
</evidence>
<dbReference type="InterPro" id="IPR055414">
    <property type="entry name" value="LRR_R13L4/SHOC2-like"/>
</dbReference>
<dbReference type="SUPFAM" id="SSF46785">
    <property type="entry name" value="Winged helix' DNA-binding domain"/>
    <property type="match status" value="1"/>
</dbReference>
<evidence type="ECO:0000256" key="1">
    <source>
        <dbReference type="ARBA" id="ARBA00022614"/>
    </source>
</evidence>
<dbReference type="InterPro" id="IPR044974">
    <property type="entry name" value="Disease_R_plants"/>
</dbReference>
<dbReference type="InterPro" id="IPR058192">
    <property type="entry name" value="WHD_ROQ1-like"/>
</dbReference>
<dbReference type="PRINTS" id="PR00364">
    <property type="entry name" value="DISEASERSIST"/>
</dbReference>
<dbReference type="InterPro" id="IPR003591">
    <property type="entry name" value="Leu-rich_rpt_typical-subtyp"/>
</dbReference>
<evidence type="ECO:0000256" key="2">
    <source>
        <dbReference type="ARBA" id="ARBA00022737"/>
    </source>
</evidence>
<organism evidence="6">
    <name type="scientific">Salix viminalis</name>
    <name type="common">Common osier</name>
    <name type="synonym">Basket willow</name>
    <dbReference type="NCBI Taxonomy" id="40686"/>
    <lineage>
        <taxon>Eukaryota</taxon>
        <taxon>Viridiplantae</taxon>
        <taxon>Streptophyta</taxon>
        <taxon>Embryophyta</taxon>
        <taxon>Tracheophyta</taxon>
        <taxon>Spermatophyta</taxon>
        <taxon>Magnoliopsida</taxon>
        <taxon>eudicotyledons</taxon>
        <taxon>Gunneridae</taxon>
        <taxon>Pentapetalae</taxon>
        <taxon>rosids</taxon>
        <taxon>fabids</taxon>
        <taxon>Malpighiales</taxon>
        <taxon>Salicaceae</taxon>
        <taxon>Saliceae</taxon>
        <taxon>Salix</taxon>
    </lineage>
</organism>
<dbReference type="SUPFAM" id="SSF52540">
    <property type="entry name" value="P-loop containing nucleoside triphosphate hydrolases"/>
    <property type="match status" value="1"/>
</dbReference>
<accession>A0A6N2LW01</accession>